<proteinExistence type="predicted"/>
<dbReference type="InterPro" id="IPR004360">
    <property type="entry name" value="Glyas_Fos-R_dOase_dom"/>
</dbReference>
<dbReference type="Pfam" id="PF00903">
    <property type="entry name" value="Glyoxalase"/>
    <property type="match status" value="1"/>
</dbReference>
<evidence type="ECO:0000313" key="3">
    <source>
        <dbReference type="Proteomes" id="UP000642180"/>
    </source>
</evidence>
<protein>
    <recommendedName>
        <fullName evidence="1">VOC domain-containing protein</fullName>
    </recommendedName>
</protein>
<dbReference type="Proteomes" id="UP000642180">
    <property type="component" value="Unassembled WGS sequence"/>
</dbReference>
<name>A0A8J3ARX3_9BURK</name>
<gene>
    <name evidence="2" type="ORF">GCM10008066_24130</name>
</gene>
<dbReference type="AlphaFoldDB" id="A0A8J3ARX3"/>
<evidence type="ECO:0000313" key="2">
    <source>
        <dbReference type="EMBL" id="GGI20458.1"/>
    </source>
</evidence>
<keyword evidence="3" id="KW-1185">Reference proteome</keyword>
<dbReference type="PROSITE" id="PS51819">
    <property type="entry name" value="VOC"/>
    <property type="match status" value="1"/>
</dbReference>
<feature type="domain" description="VOC" evidence="1">
    <location>
        <begin position="8"/>
        <end position="134"/>
    </location>
</feature>
<organism evidence="2 3">
    <name type="scientific">Oxalicibacterium faecigallinarum</name>
    <dbReference type="NCBI Taxonomy" id="573741"/>
    <lineage>
        <taxon>Bacteria</taxon>
        <taxon>Pseudomonadati</taxon>
        <taxon>Pseudomonadota</taxon>
        <taxon>Betaproteobacteria</taxon>
        <taxon>Burkholderiales</taxon>
        <taxon>Oxalobacteraceae</taxon>
        <taxon>Oxalicibacterium</taxon>
    </lineage>
</organism>
<dbReference type="SUPFAM" id="SSF54593">
    <property type="entry name" value="Glyoxalase/Bleomycin resistance protein/Dihydroxybiphenyl dioxygenase"/>
    <property type="match status" value="1"/>
</dbReference>
<dbReference type="EMBL" id="BMDI01000002">
    <property type="protein sequence ID" value="GGI20458.1"/>
    <property type="molecule type" value="Genomic_DNA"/>
</dbReference>
<dbReference type="RefSeq" id="WP_188381592.1">
    <property type="nucleotide sequence ID" value="NZ_BMDI01000002.1"/>
</dbReference>
<dbReference type="Gene3D" id="3.10.180.10">
    <property type="entry name" value="2,3-Dihydroxybiphenyl 1,2-Dioxygenase, domain 1"/>
    <property type="match status" value="1"/>
</dbReference>
<comment type="caution">
    <text evidence="2">The sequence shown here is derived from an EMBL/GenBank/DDBJ whole genome shotgun (WGS) entry which is preliminary data.</text>
</comment>
<sequence>MNTPLTLGVHHVGLAVPDLDSAVDFFVKTLNWNEKGRNDEYPAAFVSDGTITLTLWRVEDPKNAVAFNRRRNIGLHHLALSVSDPQTLTLVFERVQKHPDVVVEFEPKPMRVGSSTHHFICAMPSGVRIEFATC</sequence>
<dbReference type="InterPro" id="IPR037523">
    <property type="entry name" value="VOC_core"/>
</dbReference>
<reference evidence="3" key="1">
    <citation type="journal article" date="2019" name="Int. J. Syst. Evol. Microbiol.">
        <title>The Global Catalogue of Microorganisms (GCM) 10K type strain sequencing project: providing services to taxonomists for standard genome sequencing and annotation.</title>
        <authorList>
            <consortium name="The Broad Institute Genomics Platform"/>
            <consortium name="The Broad Institute Genome Sequencing Center for Infectious Disease"/>
            <person name="Wu L."/>
            <person name="Ma J."/>
        </authorList>
    </citation>
    <scope>NUCLEOTIDE SEQUENCE [LARGE SCALE GENOMIC DNA]</scope>
    <source>
        <strain evidence="3">CCM 2767</strain>
    </source>
</reference>
<dbReference type="InterPro" id="IPR029068">
    <property type="entry name" value="Glyas_Bleomycin-R_OHBP_Dase"/>
</dbReference>
<accession>A0A8J3ARX3</accession>
<evidence type="ECO:0000259" key="1">
    <source>
        <dbReference type="PROSITE" id="PS51819"/>
    </source>
</evidence>